<accession>M4BJR1</accession>
<reference evidence="2" key="2">
    <citation type="submission" date="2015-06" db="UniProtKB">
        <authorList>
            <consortium name="EnsemblProtists"/>
        </authorList>
    </citation>
    <scope>IDENTIFICATION</scope>
    <source>
        <strain evidence="2">Emoy2</strain>
    </source>
</reference>
<feature type="compositionally biased region" description="Polar residues" evidence="1">
    <location>
        <begin position="102"/>
        <end position="132"/>
    </location>
</feature>
<name>M4BJR1_HYAAE</name>
<evidence type="ECO:0000313" key="2">
    <source>
        <dbReference type="EnsemblProtists" id="HpaP806641"/>
    </source>
</evidence>
<feature type="region of interest" description="Disordered" evidence="1">
    <location>
        <begin position="67"/>
        <end position="176"/>
    </location>
</feature>
<proteinExistence type="predicted"/>
<sequence>MYSGNITRIYTSTPDPLECGIPKRVLHEEQHLGEMLASTKKRVTWRFTLGESDRIHEVVLVHSVMSHKKPNGSSGNTYGTQHWGPGGATPSESQNESERHSWSPTDSSRETGTCNLPNSYASKSPTPGQPQRVSGLYRNTSGHTGSYSGHTGNYSEHKSGLHTLQQTRDTSLETKSVAPVRAVSKLEKRREINLIDDFGPSISVSAQSLIFDPLARAKMSSNKDAAAPAACQQQQHRAPLMSVVPKPATSVDPFASVAPPAVPKPVAIMNTHLFGGPNTGSYQQQQLTHQMGISNANQVLGFQQQRPMVGTVMSASMGGTIAMQQRPGACGFYTGQHPAVSSGMGDVNYSNDITQLLNPASLATSHRNEPGKSIDIDAFARIGR</sequence>
<dbReference type="VEuPathDB" id="FungiDB:HpaG806641"/>
<dbReference type="EnsemblProtists" id="HpaT806641">
    <property type="protein sequence ID" value="HpaP806641"/>
    <property type="gene ID" value="HpaG806641"/>
</dbReference>
<evidence type="ECO:0000256" key="1">
    <source>
        <dbReference type="SAM" id="MobiDB-lite"/>
    </source>
</evidence>
<feature type="compositionally biased region" description="Polar residues" evidence="1">
    <location>
        <begin position="71"/>
        <end position="80"/>
    </location>
</feature>
<dbReference type="HOGENOM" id="CLU_048371_0_0_1"/>
<reference evidence="3" key="1">
    <citation type="journal article" date="2010" name="Science">
        <title>Signatures of adaptation to obligate biotrophy in the Hyaloperonospora arabidopsidis genome.</title>
        <authorList>
            <person name="Baxter L."/>
            <person name="Tripathy S."/>
            <person name="Ishaque N."/>
            <person name="Boot N."/>
            <person name="Cabral A."/>
            <person name="Kemen E."/>
            <person name="Thines M."/>
            <person name="Ah-Fong A."/>
            <person name="Anderson R."/>
            <person name="Badejoko W."/>
            <person name="Bittner-Eddy P."/>
            <person name="Boore J.L."/>
            <person name="Chibucos M.C."/>
            <person name="Coates M."/>
            <person name="Dehal P."/>
            <person name="Delehaunty K."/>
            <person name="Dong S."/>
            <person name="Downton P."/>
            <person name="Dumas B."/>
            <person name="Fabro G."/>
            <person name="Fronick C."/>
            <person name="Fuerstenberg S.I."/>
            <person name="Fulton L."/>
            <person name="Gaulin E."/>
            <person name="Govers F."/>
            <person name="Hughes L."/>
            <person name="Humphray S."/>
            <person name="Jiang R.H."/>
            <person name="Judelson H."/>
            <person name="Kamoun S."/>
            <person name="Kyung K."/>
            <person name="Meijer H."/>
            <person name="Minx P."/>
            <person name="Morris P."/>
            <person name="Nelson J."/>
            <person name="Phuntumart V."/>
            <person name="Qutob D."/>
            <person name="Rehmany A."/>
            <person name="Rougon-Cardoso A."/>
            <person name="Ryden P."/>
            <person name="Torto-Alalibo T."/>
            <person name="Studholme D."/>
            <person name="Wang Y."/>
            <person name="Win J."/>
            <person name="Wood J."/>
            <person name="Clifton S.W."/>
            <person name="Rogers J."/>
            <person name="Van den Ackerveken G."/>
            <person name="Jones J.D."/>
            <person name="McDowell J.M."/>
            <person name="Beynon J."/>
            <person name="Tyler B.M."/>
        </authorList>
    </citation>
    <scope>NUCLEOTIDE SEQUENCE [LARGE SCALE GENOMIC DNA]</scope>
    <source>
        <strain evidence="3">Emoy2</strain>
    </source>
</reference>
<dbReference type="InParanoid" id="M4BJR1"/>
<dbReference type="eggNOG" id="ENOG502S1PV">
    <property type="taxonomic scope" value="Eukaryota"/>
</dbReference>
<keyword evidence="3" id="KW-1185">Reference proteome</keyword>
<dbReference type="AlphaFoldDB" id="M4BJR1"/>
<feature type="compositionally biased region" description="Low complexity" evidence="1">
    <location>
        <begin position="140"/>
        <end position="152"/>
    </location>
</feature>
<evidence type="ECO:0000313" key="3">
    <source>
        <dbReference type="Proteomes" id="UP000011713"/>
    </source>
</evidence>
<dbReference type="Proteomes" id="UP000011713">
    <property type="component" value="Unassembled WGS sequence"/>
</dbReference>
<organism evidence="2 3">
    <name type="scientific">Hyaloperonospora arabidopsidis (strain Emoy2)</name>
    <name type="common">Downy mildew agent</name>
    <name type="synonym">Peronospora arabidopsidis</name>
    <dbReference type="NCBI Taxonomy" id="559515"/>
    <lineage>
        <taxon>Eukaryota</taxon>
        <taxon>Sar</taxon>
        <taxon>Stramenopiles</taxon>
        <taxon>Oomycota</taxon>
        <taxon>Peronosporomycetes</taxon>
        <taxon>Peronosporales</taxon>
        <taxon>Peronosporaceae</taxon>
        <taxon>Hyaloperonospora</taxon>
    </lineage>
</organism>
<protein>
    <submittedName>
        <fullName evidence="2">Uncharacterized protein</fullName>
    </submittedName>
</protein>
<dbReference type="EMBL" id="JH598330">
    <property type="status" value="NOT_ANNOTATED_CDS"/>
    <property type="molecule type" value="Genomic_DNA"/>
</dbReference>